<name>A0AAE2CB29_9LAMI</name>
<organism evidence="1 2">
    <name type="scientific">Sesamum alatum</name>
    <dbReference type="NCBI Taxonomy" id="300844"/>
    <lineage>
        <taxon>Eukaryota</taxon>
        <taxon>Viridiplantae</taxon>
        <taxon>Streptophyta</taxon>
        <taxon>Embryophyta</taxon>
        <taxon>Tracheophyta</taxon>
        <taxon>Spermatophyta</taxon>
        <taxon>Magnoliopsida</taxon>
        <taxon>eudicotyledons</taxon>
        <taxon>Gunneridae</taxon>
        <taxon>Pentapetalae</taxon>
        <taxon>asterids</taxon>
        <taxon>lamiids</taxon>
        <taxon>Lamiales</taxon>
        <taxon>Pedaliaceae</taxon>
        <taxon>Sesamum</taxon>
    </lineage>
</organism>
<reference evidence="1" key="1">
    <citation type="submission" date="2020-06" db="EMBL/GenBank/DDBJ databases">
        <authorList>
            <person name="Li T."/>
            <person name="Hu X."/>
            <person name="Zhang T."/>
            <person name="Song X."/>
            <person name="Zhang H."/>
            <person name="Dai N."/>
            <person name="Sheng W."/>
            <person name="Hou X."/>
            <person name="Wei L."/>
        </authorList>
    </citation>
    <scope>NUCLEOTIDE SEQUENCE</scope>
    <source>
        <strain evidence="1">3651</strain>
        <tissue evidence="1">Leaf</tissue>
    </source>
</reference>
<keyword evidence="2" id="KW-1185">Reference proteome</keyword>
<accession>A0AAE2CB29</accession>
<dbReference type="AlphaFoldDB" id="A0AAE2CB29"/>
<dbReference type="Proteomes" id="UP001293254">
    <property type="component" value="Unassembled WGS sequence"/>
</dbReference>
<proteinExistence type="predicted"/>
<gene>
    <name evidence="1" type="ORF">Salat_2674300</name>
</gene>
<protein>
    <submittedName>
        <fullName evidence="1">Uncharacterized protein</fullName>
    </submittedName>
</protein>
<reference evidence="1" key="2">
    <citation type="journal article" date="2024" name="Plant">
        <title>Genomic evolution and insights into agronomic trait innovations of Sesamum species.</title>
        <authorList>
            <person name="Miao H."/>
            <person name="Wang L."/>
            <person name="Qu L."/>
            <person name="Liu H."/>
            <person name="Sun Y."/>
            <person name="Le M."/>
            <person name="Wang Q."/>
            <person name="Wei S."/>
            <person name="Zheng Y."/>
            <person name="Lin W."/>
            <person name="Duan Y."/>
            <person name="Cao H."/>
            <person name="Xiong S."/>
            <person name="Wang X."/>
            <person name="Wei L."/>
            <person name="Li C."/>
            <person name="Ma Q."/>
            <person name="Ju M."/>
            <person name="Zhao R."/>
            <person name="Li G."/>
            <person name="Mu C."/>
            <person name="Tian Q."/>
            <person name="Mei H."/>
            <person name="Zhang T."/>
            <person name="Gao T."/>
            <person name="Zhang H."/>
        </authorList>
    </citation>
    <scope>NUCLEOTIDE SEQUENCE</scope>
    <source>
        <strain evidence="1">3651</strain>
    </source>
</reference>
<comment type="caution">
    <text evidence="1">The sequence shown here is derived from an EMBL/GenBank/DDBJ whole genome shotgun (WGS) entry which is preliminary data.</text>
</comment>
<evidence type="ECO:0000313" key="1">
    <source>
        <dbReference type="EMBL" id="KAK4415669.1"/>
    </source>
</evidence>
<dbReference type="EMBL" id="JACGWO010000011">
    <property type="protein sequence ID" value="KAK4415669.1"/>
    <property type="molecule type" value="Genomic_DNA"/>
</dbReference>
<evidence type="ECO:0000313" key="2">
    <source>
        <dbReference type="Proteomes" id="UP001293254"/>
    </source>
</evidence>
<sequence>MGAVKEVMSSPMRTEGCGLMQSASPRVSARVLPRLLSEQHDIQTLGEAPSTHATPTSVATQATPRAELIIGSNREILVKPTPDMATRGATRWQSTVVGYYLGKWPYFSHFEAFTKSTWPAVRDVTKSQNALPLKHIILLMPELAGKGVHETCKVDIEYSGSLRAAPIANF</sequence>